<feature type="compositionally biased region" description="Low complexity" evidence="1">
    <location>
        <begin position="78"/>
        <end position="97"/>
    </location>
</feature>
<comment type="caution">
    <text evidence="3">The sequence shown here is derived from an EMBL/GenBank/DDBJ whole genome shotgun (WGS) entry which is preliminary data.</text>
</comment>
<dbReference type="SUPFAM" id="SSF47413">
    <property type="entry name" value="lambda repressor-like DNA-binding domains"/>
    <property type="match status" value="1"/>
</dbReference>
<keyword evidence="4" id="KW-1185">Reference proteome</keyword>
<dbReference type="EMBL" id="JBHULX010000039">
    <property type="protein sequence ID" value="MFD2593078.1"/>
    <property type="molecule type" value="Genomic_DNA"/>
</dbReference>
<dbReference type="InterPro" id="IPR010982">
    <property type="entry name" value="Lambda_DNA-bd_dom_sf"/>
</dbReference>
<protein>
    <submittedName>
        <fullName evidence="3">Helix-turn-helix domain-containing protein</fullName>
    </submittedName>
</protein>
<reference evidence="4" key="1">
    <citation type="journal article" date="2019" name="Int. J. Syst. Evol. Microbiol.">
        <title>The Global Catalogue of Microorganisms (GCM) 10K type strain sequencing project: providing services to taxonomists for standard genome sequencing and annotation.</title>
        <authorList>
            <consortium name="The Broad Institute Genomics Platform"/>
            <consortium name="The Broad Institute Genome Sequencing Center for Infectious Disease"/>
            <person name="Wu L."/>
            <person name="Ma J."/>
        </authorList>
    </citation>
    <scope>NUCLEOTIDE SEQUENCE [LARGE SCALE GENOMIC DNA]</scope>
    <source>
        <strain evidence="4">KCTC 42423</strain>
    </source>
</reference>
<dbReference type="PROSITE" id="PS50943">
    <property type="entry name" value="HTH_CROC1"/>
    <property type="match status" value="1"/>
</dbReference>
<gene>
    <name evidence="3" type="ORF">ACFSTE_19730</name>
</gene>
<evidence type="ECO:0000313" key="3">
    <source>
        <dbReference type="EMBL" id="MFD2593078.1"/>
    </source>
</evidence>
<sequence length="174" mass="18849">MVNSEDFSKRLEELMNYYALSASAFADSLSIGRSSISHILSGRNKPSLDFVLKITERYNEVELEWLLQGKGTFPASKQTAPPVTSSPPVSVSPQVPAETATDTAQDLFSEPASTPVVNTPVHAPTAPSSHQVPDTSAPVEAIKKAIVPFSNDIDRIVIFFSDGTFTSYCQKKSQ</sequence>
<dbReference type="CDD" id="cd00093">
    <property type="entry name" value="HTH_XRE"/>
    <property type="match status" value="1"/>
</dbReference>
<name>A0ABW5NFR3_9FLAO</name>
<evidence type="ECO:0000259" key="2">
    <source>
        <dbReference type="PROSITE" id="PS50943"/>
    </source>
</evidence>
<dbReference type="RefSeq" id="WP_378255283.1">
    <property type="nucleotide sequence ID" value="NZ_JBHSJV010000001.1"/>
</dbReference>
<proteinExistence type="predicted"/>
<dbReference type="Pfam" id="PF12844">
    <property type="entry name" value="HTH_19"/>
    <property type="match status" value="1"/>
</dbReference>
<dbReference type="Proteomes" id="UP001597459">
    <property type="component" value="Unassembled WGS sequence"/>
</dbReference>
<accession>A0ABW5NFR3</accession>
<feature type="region of interest" description="Disordered" evidence="1">
    <location>
        <begin position="76"/>
        <end position="100"/>
    </location>
</feature>
<organism evidence="3 4">
    <name type="scientific">Aquimarina hainanensis</name>
    <dbReference type="NCBI Taxonomy" id="1578017"/>
    <lineage>
        <taxon>Bacteria</taxon>
        <taxon>Pseudomonadati</taxon>
        <taxon>Bacteroidota</taxon>
        <taxon>Flavobacteriia</taxon>
        <taxon>Flavobacteriales</taxon>
        <taxon>Flavobacteriaceae</taxon>
        <taxon>Aquimarina</taxon>
    </lineage>
</organism>
<feature type="domain" description="HTH cro/C1-type" evidence="2">
    <location>
        <begin position="11"/>
        <end position="66"/>
    </location>
</feature>
<dbReference type="Gene3D" id="1.10.260.40">
    <property type="entry name" value="lambda repressor-like DNA-binding domains"/>
    <property type="match status" value="1"/>
</dbReference>
<dbReference type="InterPro" id="IPR001387">
    <property type="entry name" value="Cro/C1-type_HTH"/>
</dbReference>
<evidence type="ECO:0000313" key="4">
    <source>
        <dbReference type="Proteomes" id="UP001597459"/>
    </source>
</evidence>
<evidence type="ECO:0000256" key="1">
    <source>
        <dbReference type="SAM" id="MobiDB-lite"/>
    </source>
</evidence>
<dbReference type="SMART" id="SM00530">
    <property type="entry name" value="HTH_XRE"/>
    <property type="match status" value="1"/>
</dbReference>